<dbReference type="InterPro" id="IPR014716">
    <property type="entry name" value="Fibrinogen_a/b/g_C_1"/>
</dbReference>
<dbReference type="InterPro" id="IPR002181">
    <property type="entry name" value="Fibrinogen_a/b/g_C_dom"/>
</dbReference>
<dbReference type="CDD" id="cd19941">
    <property type="entry name" value="TIL"/>
    <property type="match status" value="1"/>
</dbReference>
<evidence type="ECO:0000259" key="2">
    <source>
        <dbReference type="PROSITE" id="PS50026"/>
    </source>
</evidence>
<dbReference type="AlphaFoldDB" id="A0A9Q1BUU0"/>
<name>A0A9Q1BUU0_HOLLE</name>
<comment type="caution">
    <text evidence="1">Lacks conserved residue(s) required for the propagation of feature annotation.</text>
</comment>
<evidence type="ECO:0000256" key="1">
    <source>
        <dbReference type="PROSITE-ProRule" id="PRU00076"/>
    </source>
</evidence>
<feature type="domain" description="Fibrinogen C-terminal" evidence="3">
    <location>
        <begin position="112"/>
        <end position="257"/>
    </location>
</feature>
<dbReference type="PROSITE" id="PS50026">
    <property type="entry name" value="EGF_3"/>
    <property type="match status" value="1"/>
</dbReference>
<dbReference type="SMART" id="SM00186">
    <property type="entry name" value="FBG"/>
    <property type="match status" value="1"/>
</dbReference>
<organism evidence="4 5">
    <name type="scientific">Holothuria leucospilota</name>
    <name type="common">Black long sea cucumber</name>
    <name type="synonym">Mertensiothuria leucospilota</name>
    <dbReference type="NCBI Taxonomy" id="206669"/>
    <lineage>
        <taxon>Eukaryota</taxon>
        <taxon>Metazoa</taxon>
        <taxon>Echinodermata</taxon>
        <taxon>Eleutherozoa</taxon>
        <taxon>Echinozoa</taxon>
        <taxon>Holothuroidea</taxon>
        <taxon>Aspidochirotacea</taxon>
        <taxon>Aspidochirotida</taxon>
        <taxon>Holothuriidae</taxon>
        <taxon>Holothuria</taxon>
    </lineage>
</organism>
<dbReference type="InterPro" id="IPR050373">
    <property type="entry name" value="Fibrinogen_C-term_domain"/>
</dbReference>
<keyword evidence="1" id="KW-0245">EGF-like domain</keyword>
<evidence type="ECO:0000313" key="5">
    <source>
        <dbReference type="Proteomes" id="UP001152320"/>
    </source>
</evidence>
<accession>A0A9Q1BUU0</accession>
<dbReference type="NCBIfam" id="NF040941">
    <property type="entry name" value="GGGWT_bact"/>
    <property type="match status" value="1"/>
</dbReference>
<feature type="domain" description="EGF-like" evidence="2">
    <location>
        <begin position="77"/>
        <end position="113"/>
    </location>
</feature>
<reference evidence="4" key="1">
    <citation type="submission" date="2021-10" db="EMBL/GenBank/DDBJ databases">
        <title>Tropical sea cucumber genome reveals ecological adaptation and Cuvierian tubules defense mechanism.</title>
        <authorList>
            <person name="Chen T."/>
        </authorList>
    </citation>
    <scope>NUCLEOTIDE SEQUENCE</scope>
    <source>
        <strain evidence="4">Nanhai2018</strain>
        <tissue evidence="4">Muscle</tissue>
    </source>
</reference>
<dbReference type="PROSITE" id="PS51406">
    <property type="entry name" value="FIBRINOGEN_C_2"/>
    <property type="match status" value="1"/>
</dbReference>
<dbReference type="InterPro" id="IPR000742">
    <property type="entry name" value="EGF"/>
</dbReference>
<dbReference type="OrthoDB" id="6130531at2759"/>
<evidence type="ECO:0000259" key="3">
    <source>
        <dbReference type="PROSITE" id="PS51406"/>
    </source>
</evidence>
<comment type="caution">
    <text evidence="4">The sequence shown here is derived from an EMBL/GenBank/DDBJ whole genome shotgun (WGS) entry which is preliminary data.</text>
</comment>
<dbReference type="Gene3D" id="3.90.215.10">
    <property type="entry name" value="Gamma Fibrinogen, chain A, domain 1"/>
    <property type="match status" value="1"/>
</dbReference>
<dbReference type="EMBL" id="JAIZAY010000011">
    <property type="protein sequence ID" value="KAJ8032976.1"/>
    <property type="molecule type" value="Genomic_DNA"/>
</dbReference>
<dbReference type="Proteomes" id="UP001152320">
    <property type="component" value="Chromosome 11"/>
</dbReference>
<dbReference type="PANTHER" id="PTHR19143">
    <property type="entry name" value="FIBRINOGEN/TENASCIN/ANGIOPOEITIN"/>
    <property type="match status" value="1"/>
</dbReference>
<dbReference type="Pfam" id="PF00147">
    <property type="entry name" value="Fibrinogen_C"/>
    <property type="match status" value="1"/>
</dbReference>
<sequence length="257" mass="27733">MECGNCSCQATCSVGCQKNCADGEEICICPNGFFLDQDSNCVPEQECSCYEEGFGVIPDGVTQVNSDCSRRCSCNNNKPSCVNIQCSSDATCKEIGGAHQCQCNVEFEGPTTVPPATMSDCLDLYNAGNTADGVYTISVGGSDIQVYCDMTTDGGGWTVLQRRWNGSENFYRNWATYKAGFGPLTGEHWLGNDKIHTITSSKGYQLRVDLVVSGGSSNYELYDNFLVNNEDDNYRMSSGLHSGTAGLLNAIIIMNTA</sequence>
<proteinExistence type="predicted"/>
<gene>
    <name evidence="4" type="ORF">HOLleu_23076</name>
</gene>
<evidence type="ECO:0000313" key="4">
    <source>
        <dbReference type="EMBL" id="KAJ8032976.1"/>
    </source>
</evidence>
<dbReference type="SUPFAM" id="SSF56496">
    <property type="entry name" value="Fibrinogen C-terminal domain-like"/>
    <property type="match status" value="1"/>
</dbReference>
<dbReference type="GO" id="GO:0005615">
    <property type="term" value="C:extracellular space"/>
    <property type="evidence" value="ECO:0007669"/>
    <property type="project" value="TreeGrafter"/>
</dbReference>
<dbReference type="InterPro" id="IPR036056">
    <property type="entry name" value="Fibrinogen-like_C"/>
</dbReference>
<keyword evidence="5" id="KW-1185">Reference proteome</keyword>
<protein>
    <submittedName>
        <fullName evidence="4">Angiopoietin-4</fullName>
    </submittedName>
</protein>